<dbReference type="SUPFAM" id="SSF56601">
    <property type="entry name" value="beta-lactamase/transpeptidase-like"/>
    <property type="match status" value="1"/>
</dbReference>
<evidence type="ECO:0000313" key="2">
    <source>
        <dbReference type="EMBL" id="MFL9925070.1"/>
    </source>
</evidence>
<dbReference type="Proteomes" id="UP001629246">
    <property type="component" value="Unassembled WGS sequence"/>
</dbReference>
<feature type="domain" description="Beta-lactamase-related" evidence="1">
    <location>
        <begin position="104"/>
        <end position="378"/>
    </location>
</feature>
<dbReference type="Pfam" id="PF00144">
    <property type="entry name" value="Beta-lactamase"/>
    <property type="match status" value="1"/>
</dbReference>
<name>A0ABW9AB13_9BURK</name>
<dbReference type="PANTHER" id="PTHR43283">
    <property type="entry name" value="BETA-LACTAMASE-RELATED"/>
    <property type="match status" value="1"/>
</dbReference>
<evidence type="ECO:0000259" key="1">
    <source>
        <dbReference type="Pfam" id="PF00144"/>
    </source>
</evidence>
<dbReference type="InterPro" id="IPR012338">
    <property type="entry name" value="Beta-lactam/transpept-like"/>
</dbReference>
<dbReference type="InterPro" id="IPR050789">
    <property type="entry name" value="Diverse_Enzym_Activities"/>
</dbReference>
<gene>
    <name evidence="2" type="ORF">PQR62_12405</name>
</gene>
<dbReference type="PANTHER" id="PTHR43283:SF14">
    <property type="entry name" value="BLL8153 PROTEIN"/>
    <property type="match status" value="1"/>
</dbReference>
<dbReference type="Gene3D" id="3.40.710.10">
    <property type="entry name" value="DD-peptidase/beta-lactamase superfamily"/>
    <property type="match status" value="1"/>
</dbReference>
<reference evidence="2 3" key="1">
    <citation type="journal article" date="2024" name="Chem. Sci.">
        <title>Discovery of megapolipeptins by genome mining of a Burkholderiales bacteria collection.</title>
        <authorList>
            <person name="Paulo B.S."/>
            <person name="Recchia M.J.J."/>
            <person name="Lee S."/>
            <person name="Fergusson C.H."/>
            <person name="Romanowski S.B."/>
            <person name="Hernandez A."/>
            <person name="Krull N."/>
            <person name="Liu D.Y."/>
            <person name="Cavanagh H."/>
            <person name="Bos A."/>
            <person name="Gray C.A."/>
            <person name="Murphy B.T."/>
            <person name="Linington R.G."/>
            <person name="Eustaquio A.S."/>
        </authorList>
    </citation>
    <scope>NUCLEOTIDE SEQUENCE [LARGE SCALE GENOMIC DNA]</scope>
    <source>
        <strain evidence="2 3">RL21-008-BIB-A</strain>
    </source>
</reference>
<comment type="caution">
    <text evidence="2">The sequence shown here is derived from an EMBL/GenBank/DDBJ whole genome shotgun (WGS) entry which is preliminary data.</text>
</comment>
<accession>A0ABW9AB13</accession>
<evidence type="ECO:0000313" key="3">
    <source>
        <dbReference type="Proteomes" id="UP001629246"/>
    </source>
</evidence>
<keyword evidence="2" id="KW-0378">Hydrolase</keyword>
<dbReference type="GO" id="GO:0016787">
    <property type="term" value="F:hydrolase activity"/>
    <property type="evidence" value="ECO:0007669"/>
    <property type="project" value="UniProtKB-KW"/>
</dbReference>
<organism evidence="2 3">
    <name type="scientific">Herbaspirillum lusitanum</name>
    <dbReference type="NCBI Taxonomy" id="213312"/>
    <lineage>
        <taxon>Bacteria</taxon>
        <taxon>Pseudomonadati</taxon>
        <taxon>Pseudomonadota</taxon>
        <taxon>Betaproteobacteria</taxon>
        <taxon>Burkholderiales</taxon>
        <taxon>Oxalobacteraceae</taxon>
        <taxon>Herbaspirillum</taxon>
    </lineage>
</organism>
<dbReference type="RefSeq" id="WP_408158257.1">
    <property type="nucleotide sequence ID" value="NZ_JAQQFM010000005.1"/>
</dbReference>
<sequence>MSKKTLQKTLLFIVISVSLLALLSYAATRLSRIPAPPALLALALEWEPPSGSYKFFDSSEVQIAPPPDSVDTQPLPEQLQALAPQIAWRDGQSIDFAQFLKATHTNALLVLHRGALVFESYPRGSQRDTVFPSFSLAKSMLSDLVGVALNEGKIGSLDDPVSLYLPELPARFSKLRVYDLLHMRSGIHVDERYDSVFSRIAYMYITTDLRRFVRELDTVAYTPQQGFEYRSVDYLLLGMLLSAATGESLSHYLQHKIWQPMRAQYAASWSIDSDRNQVEKGFCCVNARAIDFARYGLLHLRNGKLGERQILPAQWMQKPEATGHADDHFDYGRGWWLPRLNGSGDARDYTAIGIHGQYVYIDPVSDTVIVKLSDHGAEQDEALTVAAFRSMVAALQKQAH</sequence>
<keyword evidence="3" id="KW-1185">Reference proteome</keyword>
<protein>
    <submittedName>
        <fullName evidence="2">Serine hydrolase</fullName>
    </submittedName>
</protein>
<dbReference type="EMBL" id="JAQQFM010000005">
    <property type="protein sequence ID" value="MFL9925070.1"/>
    <property type="molecule type" value="Genomic_DNA"/>
</dbReference>
<dbReference type="InterPro" id="IPR001466">
    <property type="entry name" value="Beta-lactam-related"/>
</dbReference>
<proteinExistence type="predicted"/>